<dbReference type="InterPro" id="IPR002716">
    <property type="entry name" value="PIN_dom"/>
</dbReference>
<dbReference type="RefSeq" id="WP_394471568.1">
    <property type="nucleotide sequence ID" value="NZ_JBIGHY010000006.1"/>
</dbReference>
<evidence type="ECO:0000313" key="4">
    <source>
        <dbReference type="Proteomes" id="UP001606300"/>
    </source>
</evidence>
<feature type="region of interest" description="Disordered" evidence="1">
    <location>
        <begin position="793"/>
        <end position="812"/>
    </location>
</feature>
<comment type="caution">
    <text evidence="3">The sequence shown here is derived from an EMBL/GenBank/DDBJ whole genome shotgun (WGS) entry which is preliminary data.</text>
</comment>
<dbReference type="Gene3D" id="3.40.50.1010">
    <property type="entry name" value="5'-nuclease"/>
    <property type="match status" value="1"/>
</dbReference>
<reference evidence="3 4" key="1">
    <citation type="submission" date="2024-09" db="EMBL/GenBank/DDBJ databases">
        <title>Novel species of the genus Pelomonas and Roseateles isolated from streams.</title>
        <authorList>
            <person name="Lu H."/>
        </authorList>
    </citation>
    <scope>NUCLEOTIDE SEQUENCE [LARGE SCALE GENOMIC DNA]</scope>
    <source>
        <strain evidence="3 4">DC23W</strain>
    </source>
</reference>
<organism evidence="3 4">
    <name type="scientific">Pelomonas dachongensis</name>
    <dbReference type="NCBI Taxonomy" id="3299029"/>
    <lineage>
        <taxon>Bacteria</taxon>
        <taxon>Pseudomonadati</taxon>
        <taxon>Pseudomonadota</taxon>
        <taxon>Betaproteobacteria</taxon>
        <taxon>Burkholderiales</taxon>
        <taxon>Sphaerotilaceae</taxon>
        <taxon>Roseateles</taxon>
    </lineage>
</organism>
<dbReference type="SMART" id="SM00670">
    <property type="entry name" value="PINc"/>
    <property type="match status" value="1"/>
</dbReference>
<dbReference type="InterPro" id="IPR029060">
    <property type="entry name" value="PIN-like_dom_sf"/>
</dbReference>
<evidence type="ECO:0000313" key="3">
    <source>
        <dbReference type="EMBL" id="MFG6415496.1"/>
    </source>
</evidence>
<evidence type="ECO:0000259" key="2">
    <source>
        <dbReference type="SMART" id="SM00670"/>
    </source>
</evidence>
<accession>A0ABW7EPS3</accession>
<sequence>MLLASFNAGVPVFAVHSDVEHVTPRVPTAFEKMVLRLVEAAQSQSALGATSMRAAFEDMLGMADAPRLLAPCIGELCGLQVLVAPDAEDPIEAPLSTWQLTAQGRDFWRRGLLPRRANHETVMLGYDLVSGELSPWREGQTGEQAPQASLDYSVPNLDFAPLVTAALHAKRPPWLKPNTEIVSVQAGVVDTRWRLVALQLDMAADGTLTLRAVNDDAFNAWLRSAQPEIVWERLVAPALGVTRAQPIGGAPVLSLTDVVAASTIAPLSNTERKVPARKGWSLVVLSGEEPTEDVPAQAADIVHLRPAPRRFSLWPHKLQEPKVAEGSIAVQLDTPAELPVGLRRIELRAPEGAPQAWSEGVAMVYWGGQGRPVQMRAELTVERAQAAWDLVRAALREWLASQSQLAVVPMALWVASPEAAVAQWLRHAGTLGSDAWLGGLADFLTRLKHRLDVSSEQLGRAPWATTLREACAGVIDRAGSQLSMPEGIELLEALRRLPLRQPALARMVLDRISSQNHDADLQRLRQALGDEAIVLPASLLGEQVRKTLLRATLGGDKAPTWGPHELQASLQAFAESYGQARRRIPPVLLDQPAQSSAAWHEAMRVQPARTLSAIVELQRAMADVLAVLQLPKEALDKPAGRLQELRLAMNARLAPPLMPGQRAVVIDTNVLLDMPEIFECIPAQDVPIVSRAVIQELDGLKQPRPAEDPEKQALAQRARAASRALQDLDRIVFEGPRREQCAADLPPTRDNEILAAAAYYALSPVLLLSTDRNLRHTAKGVGVSAQTPQDYLKSLNKPHAPLQPARDRSTVR</sequence>
<dbReference type="Proteomes" id="UP001606300">
    <property type="component" value="Unassembled WGS sequence"/>
</dbReference>
<keyword evidence="4" id="KW-1185">Reference proteome</keyword>
<protein>
    <submittedName>
        <fullName evidence="3">PIN domain-containing protein</fullName>
    </submittedName>
</protein>
<dbReference type="SUPFAM" id="SSF88723">
    <property type="entry name" value="PIN domain-like"/>
    <property type="match status" value="1"/>
</dbReference>
<dbReference type="Pfam" id="PF13638">
    <property type="entry name" value="PIN_4"/>
    <property type="match status" value="1"/>
</dbReference>
<gene>
    <name evidence="3" type="ORF">ACG02S_16490</name>
</gene>
<feature type="domain" description="PIN" evidence="2">
    <location>
        <begin position="662"/>
        <end position="776"/>
    </location>
</feature>
<dbReference type="EMBL" id="JBIGHY010000006">
    <property type="protein sequence ID" value="MFG6415496.1"/>
    <property type="molecule type" value="Genomic_DNA"/>
</dbReference>
<evidence type="ECO:0000256" key="1">
    <source>
        <dbReference type="SAM" id="MobiDB-lite"/>
    </source>
</evidence>
<proteinExistence type="predicted"/>
<name>A0ABW7EPS3_9BURK</name>